<reference evidence="1 2" key="1">
    <citation type="journal article" date="2020" name="Microorganisms">
        <title>Osmotic Adaptation and Compatible Solute Biosynthesis of Phototrophic Bacteria as Revealed from Genome Analyses.</title>
        <authorList>
            <person name="Imhoff J.F."/>
            <person name="Rahn T."/>
            <person name="Kunzel S."/>
            <person name="Keller A."/>
            <person name="Neulinger S.C."/>
        </authorList>
    </citation>
    <scope>NUCLEOTIDE SEQUENCE [LARGE SCALE GENOMIC DNA]</scope>
    <source>
        <strain evidence="1 2">DSM 9895</strain>
    </source>
</reference>
<organism evidence="1 2">
    <name type="scientific">Rhodovibrio sodomensis</name>
    <dbReference type="NCBI Taxonomy" id="1088"/>
    <lineage>
        <taxon>Bacteria</taxon>
        <taxon>Pseudomonadati</taxon>
        <taxon>Pseudomonadota</taxon>
        <taxon>Alphaproteobacteria</taxon>
        <taxon>Rhodospirillales</taxon>
        <taxon>Rhodovibrionaceae</taxon>
        <taxon>Rhodovibrio</taxon>
    </lineage>
</organism>
<evidence type="ECO:0000313" key="2">
    <source>
        <dbReference type="Proteomes" id="UP001296873"/>
    </source>
</evidence>
<dbReference type="Proteomes" id="UP001296873">
    <property type="component" value="Unassembled WGS sequence"/>
</dbReference>
<protein>
    <submittedName>
        <fullName evidence="1">Uncharacterized protein</fullName>
    </submittedName>
</protein>
<name>A0ABS1DA14_9PROT</name>
<keyword evidence="2" id="KW-1185">Reference proteome</keyword>
<accession>A0ABS1DA14</accession>
<gene>
    <name evidence="1" type="ORF">CKO28_03265</name>
</gene>
<evidence type="ECO:0000313" key="1">
    <source>
        <dbReference type="EMBL" id="MBK1667064.1"/>
    </source>
</evidence>
<comment type="caution">
    <text evidence="1">The sequence shown here is derived from an EMBL/GenBank/DDBJ whole genome shotgun (WGS) entry which is preliminary data.</text>
</comment>
<dbReference type="EMBL" id="NRRL01000003">
    <property type="protein sequence ID" value="MBK1667064.1"/>
    <property type="molecule type" value="Genomic_DNA"/>
</dbReference>
<dbReference type="RefSeq" id="WP_200339125.1">
    <property type="nucleotide sequence ID" value="NZ_NRRL01000003.1"/>
</dbReference>
<proteinExistence type="predicted"/>
<sequence length="154" mass="16956">MQIGRAAVVAVVSRNGRSTGAGKRRRKSLLSKGKKIDPARRHFLTNIGARDGAGPLPDRAYGWSERRPKAATLLTTDIESLDRDDRQFADTVWGRFAGMGCDVTIYGSVTSVGMVYGPDGGAVMREPVFRAEAIQFRTPPDEYPFDPLERGEVW</sequence>